<keyword evidence="1" id="KW-0812">Transmembrane</keyword>
<evidence type="ECO:0000256" key="1">
    <source>
        <dbReference type="SAM" id="Phobius"/>
    </source>
</evidence>
<keyword evidence="1" id="KW-1133">Transmembrane helix</keyword>
<accession>A0A7I7LXB3</accession>
<proteinExistence type="predicted"/>
<keyword evidence="1" id="KW-0472">Membrane</keyword>
<gene>
    <name evidence="2" type="ORF">MSAS_33840</name>
</gene>
<reference evidence="2" key="2">
    <citation type="submission" date="2020-02" db="EMBL/GenBank/DDBJ databases">
        <authorList>
            <person name="Matsumoto Y."/>
            <person name="Motooka D."/>
            <person name="Nakamura S."/>
        </authorList>
    </citation>
    <scope>NUCLEOTIDE SEQUENCE</scope>
    <source>
        <strain evidence="2">JCM 13016</strain>
    </source>
</reference>
<organism evidence="2">
    <name type="scientific">Mycobacterium saskatchewanense</name>
    <dbReference type="NCBI Taxonomy" id="220927"/>
    <lineage>
        <taxon>Bacteria</taxon>
        <taxon>Bacillati</taxon>
        <taxon>Actinomycetota</taxon>
        <taxon>Actinomycetes</taxon>
        <taxon>Mycobacteriales</taxon>
        <taxon>Mycobacteriaceae</taxon>
        <taxon>Mycobacterium</taxon>
        <taxon>Mycobacterium simiae complex</taxon>
    </lineage>
</organism>
<feature type="transmembrane region" description="Helical" evidence="1">
    <location>
        <begin position="103"/>
        <end position="124"/>
    </location>
</feature>
<reference evidence="2" key="1">
    <citation type="journal article" date="2019" name="Emerg. Microbes Infect.">
        <title>Comprehensive subspecies identification of 175 nontuberculous mycobacteria species based on 7547 genomic profiles.</title>
        <authorList>
            <person name="Matsumoto Y."/>
            <person name="Kinjo T."/>
            <person name="Motooka D."/>
            <person name="Nabeya D."/>
            <person name="Jung N."/>
            <person name="Uechi K."/>
            <person name="Horii T."/>
            <person name="Iida T."/>
            <person name="Fujita J."/>
            <person name="Nakamura S."/>
        </authorList>
    </citation>
    <scope>NUCLEOTIDE SEQUENCE [LARGE SCALE GENOMIC DNA]</scope>
    <source>
        <strain evidence="2">JCM 13016</strain>
    </source>
</reference>
<name>A0A7I7LXB3_9MYCO</name>
<protein>
    <submittedName>
        <fullName evidence="2">Uncharacterized protein</fullName>
    </submittedName>
</protein>
<feature type="transmembrane region" description="Helical" evidence="1">
    <location>
        <begin position="148"/>
        <end position="175"/>
    </location>
</feature>
<feature type="transmembrane region" description="Helical" evidence="1">
    <location>
        <begin position="52"/>
        <end position="72"/>
    </location>
</feature>
<feature type="transmembrane region" description="Helical" evidence="1">
    <location>
        <begin position="265"/>
        <end position="285"/>
    </location>
</feature>
<dbReference type="AlphaFoldDB" id="A0A7I7LXB3"/>
<evidence type="ECO:0000313" key="2">
    <source>
        <dbReference type="EMBL" id="BBX64210.1"/>
    </source>
</evidence>
<feature type="transmembrane region" description="Helical" evidence="1">
    <location>
        <begin position="12"/>
        <end position="31"/>
    </location>
</feature>
<dbReference type="KEGG" id="msak:MSAS_33840"/>
<dbReference type="EMBL" id="AP022573">
    <property type="protein sequence ID" value="BBX64210.1"/>
    <property type="molecule type" value="Genomic_DNA"/>
</dbReference>
<sequence>MSVTTLHGKLATILTAVVLGVVAASLVWTLTGVIRHGRLREEYRRTVMAMRWWMIPAAIGQLSVVVAVYFSLLNAFPWLRWGWWHLLGNGGNVNLGQTGQTGLIWRLVAIALPILVAVIVPWLAHAEEVMFRARAERQGVRRRLRRQVAFGLVHFWSGIPIAACLALTVSGLYFLTVYLRAIRRLGPELQAAEEIPRYERLPYPALPANVGDDPDAWAAHRTERGRVRAENERRRNEWSDNLQGHISASRDRVDEVMCRAVATSAAAHAVNNWLLISLLLVVFLVR</sequence>